<dbReference type="SUPFAM" id="SSF52980">
    <property type="entry name" value="Restriction endonuclease-like"/>
    <property type="match status" value="1"/>
</dbReference>
<dbReference type="GO" id="GO:0006281">
    <property type="term" value="P:DNA repair"/>
    <property type="evidence" value="ECO:0007669"/>
    <property type="project" value="UniProtKB-ARBA"/>
</dbReference>
<evidence type="ECO:0000313" key="3">
    <source>
        <dbReference type="Proteomes" id="UP001283361"/>
    </source>
</evidence>
<sequence length="533" mass="59694">MEEATDLDIKPCLSLLEKSLQAESSSFESGTSVDVKQEQDLGDSSSSTCDATEFSIEVKQEVFSPVQTNAGVELDTEGLGNRASFDDKLHEPGPDSSRAVQDESQLRTLLEMECETFDENLEQVVKNPQSYSYSKDAESDQQYVVELNANSDSDEGTEKEDIEDELLTIHFEGKQSTDQVDPGARVAYADIVHVKEEIDNTIGISTDGHPKPKGKNSRLKRKRRRQDTGSVFPPNAPRPCPMKFFSNLVAVAPNAVALTAVFMHVKVDNTPALKVKSPVEKLEFFKRQHKCYVNCPCSKVFCTYLTYLPSEISHIERVTLGQASNPNWQKMRKQIFTPCIFGTIFHSSDLQRTASEILARESQEDSELSSSELYERRTQRKALALFSENHEQRHKSFKLQKCGLSFSDNYPYLASSADARGVCSCGDFVLLVKSLWRYRNFHPRAAAKLSGMLAENAVGALTIQSENLHCQLQGEMGLTGVKKAIVIFYTNKGIFPIKVPYSQKTWADISSKVESFYHSSFYSILFPPKTNKS</sequence>
<dbReference type="PANTHER" id="PTHR46609:SF8">
    <property type="entry name" value="YQAJ VIRAL RECOMBINASE DOMAIN-CONTAINING PROTEIN"/>
    <property type="match status" value="1"/>
</dbReference>
<feature type="region of interest" description="Disordered" evidence="1">
    <location>
        <begin position="23"/>
        <end position="50"/>
    </location>
</feature>
<dbReference type="InterPro" id="IPR011604">
    <property type="entry name" value="PDDEXK-like_dom_sf"/>
</dbReference>
<evidence type="ECO:0000313" key="2">
    <source>
        <dbReference type="EMBL" id="KAK3793016.1"/>
    </source>
</evidence>
<organism evidence="2 3">
    <name type="scientific">Elysia crispata</name>
    <name type="common">lettuce slug</name>
    <dbReference type="NCBI Taxonomy" id="231223"/>
    <lineage>
        <taxon>Eukaryota</taxon>
        <taxon>Metazoa</taxon>
        <taxon>Spiralia</taxon>
        <taxon>Lophotrochozoa</taxon>
        <taxon>Mollusca</taxon>
        <taxon>Gastropoda</taxon>
        <taxon>Heterobranchia</taxon>
        <taxon>Euthyneura</taxon>
        <taxon>Panpulmonata</taxon>
        <taxon>Sacoglossa</taxon>
        <taxon>Placobranchoidea</taxon>
        <taxon>Plakobranchidae</taxon>
        <taxon>Elysia</taxon>
    </lineage>
</organism>
<feature type="region of interest" description="Disordered" evidence="1">
    <location>
        <begin position="202"/>
        <end position="233"/>
    </location>
</feature>
<reference evidence="2" key="1">
    <citation type="journal article" date="2023" name="G3 (Bethesda)">
        <title>A reference genome for the long-term kleptoplast-retaining sea slug Elysia crispata morphotype clarki.</title>
        <authorList>
            <person name="Eastman K.E."/>
            <person name="Pendleton A.L."/>
            <person name="Shaikh M.A."/>
            <person name="Suttiyut T."/>
            <person name="Ogas R."/>
            <person name="Tomko P."/>
            <person name="Gavelis G."/>
            <person name="Widhalm J.R."/>
            <person name="Wisecaver J.H."/>
        </authorList>
    </citation>
    <scope>NUCLEOTIDE SEQUENCE</scope>
    <source>
        <strain evidence="2">ECLA1</strain>
    </source>
</reference>
<feature type="compositionally biased region" description="Polar residues" evidence="1">
    <location>
        <begin position="23"/>
        <end position="34"/>
    </location>
</feature>
<dbReference type="AlphaFoldDB" id="A0AAE1ATC9"/>
<dbReference type="EMBL" id="JAWDGP010001294">
    <property type="protein sequence ID" value="KAK3793016.1"/>
    <property type="molecule type" value="Genomic_DNA"/>
</dbReference>
<gene>
    <name evidence="2" type="ORF">RRG08_032278</name>
</gene>
<comment type="caution">
    <text evidence="2">The sequence shown here is derived from an EMBL/GenBank/DDBJ whole genome shotgun (WGS) entry which is preliminary data.</text>
</comment>
<protein>
    <submittedName>
        <fullName evidence="2">Uncharacterized protein</fullName>
    </submittedName>
</protein>
<evidence type="ECO:0000256" key="1">
    <source>
        <dbReference type="SAM" id="MobiDB-lite"/>
    </source>
</evidence>
<dbReference type="Gene3D" id="3.90.320.10">
    <property type="match status" value="1"/>
</dbReference>
<keyword evidence="3" id="KW-1185">Reference proteome</keyword>
<accession>A0AAE1ATC9</accession>
<name>A0AAE1ATC9_9GAST</name>
<dbReference type="PANTHER" id="PTHR46609">
    <property type="entry name" value="EXONUCLEASE, PHAGE-TYPE/RECB, C-TERMINAL DOMAIN-CONTAINING PROTEIN"/>
    <property type="match status" value="1"/>
</dbReference>
<feature type="compositionally biased region" description="Basic residues" evidence="1">
    <location>
        <begin position="211"/>
        <end position="225"/>
    </location>
</feature>
<feature type="region of interest" description="Disordered" evidence="1">
    <location>
        <begin position="65"/>
        <end position="101"/>
    </location>
</feature>
<proteinExistence type="predicted"/>
<feature type="compositionally biased region" description="Basic and acidic residues" evidence="1">
    <location>
        <begin position="84"/>
        <end position="93"/>
    </location>
</feature>
<dbReference type="InterPro" id="IPR051703">
    <property type="entry name" value="NF-kappa-B_Signaling_Reg"/>
</dbReference>
<dbReference type="Proteomes" id="UP001283361">
    <property type="component" value="Unassembled WGS sequence"/>
</dbReference>
<dbReference type="InterPro" id="IPR011335">
    <property type="entry name" value="Restrct_endonuc-II-like"/>
</dbReference>